<evidence type="ECO:0000313" key="1">
    <source>
        <dbReference type="EMBL" id="UTO15039.1"/>
    </source>
</evidence>
<accession>A0ABY5EHV2</accession>
<dbReference type="RefSeq" id="WP_152980833.1">
    <property type="nucleotide sequence ID" value="NZ_CP101125.1"/>
</dbReference>
<reference evidence="1" key="1">
    <citation type="submission" date="2022-07" db="EMBL/GenBank/DDBJ databases">
        <title>Pseudomonas nunamit sp. nov. an antifungal species isolated from Greenland.</title>
        <authorList>
            <person name="Ntana F."/>
            <person name="Hennessy R.C."/>
            <person name="Zervas A."/>
            <person name="Stougaard P."/>
        </authorList>
    </citation>
    <scope>NUCLEOTIDE SEQUENCE</scope>
    <source>
        <strain evidence="1">In5</strain>
    </source>
</reference>
<name>A0ABY5EHV2_9PSED</name>
<sequence>MIFLNIGQYLFFQYKGLIESSNDAVAKHVAALSAELSMSANDRPMPLESKQVTSDDRVVKRLYDKTEKRTKLRIIDGQL</sequence>
<dbReference type="EMBL" id="CP101125">
    <property type="protein sequence ID" value="UTO15039.1"/>
    <property type="molecule type" value="Genomic_DNA"/>
</dbReference>
<evidence type="ECO:0000313" key="2">
    <source>
        <dbReference type="Proteomes" id="UP001059607"/>
    </source>
</evidence>
<protein>
    <submittedName>
        <fullName evidence="1">Uncharacterized protein</fullName>
    </submittedName>
</protein>
<gene>
    <name evidence="1" type="ORF">NK667_01340</name>
</gene>
<organism evidence="1 2">
    <name type="scientific">Pseudomonas nunensis</name>
    <dbReference type="NCBI Taxonomy" id="2961896"/>
    <lineage>
        <taxon>Bacteria</taxon>
        <taxon>Pseudomonadati</taxon>
        <taxon>Pseudomonadota</taxon>
        <taxon>Gammaproteobacteria</taxon>
        <taxon>Pseudomonadales</taxon>
        <taxon>Pseudomonadaceae</taxon>
        <taxon>Pseudomonas</taxon>
    </lineage>
</organism>
<keyword evidence="2" id="KW-1185">Reference proteome</keyword>
<dbReference type="Proteomes" id="UP001059607">
    <property type="component" value="Chromosome"/>
</dbReference>
<proteinExistence type="predicted"/>